<dbReference type="InterPro" id="IPR007021">
    <property type="entry name" value="DUF659"/>
</dbReference>
<dbReference type="Pfam" id="PF10551">
    <property type="entry name" value="MULE"/>
    <property type="match status" value="1"/>
</dbReference>
<evidence type="ECO:0000259" key="3">
    <source>
        <dbReference type="Pfam" id="PF10551"/>
    </source>
</evidence>
<organism evidence="4 5">
    <name type="scientific">Aphis craccivora</name>
    <name type="common">Cowpea aphid</name>
    <dbReference type="NCBI Taxonomy" id="307492"/>
    <lineage>
        <taxon>Eukaryota</taxon>
        <taxon>Metazoa</taxon>
        <taxon>Ecdysozoa</taxon>
        <taxon>Arthropoda</taxon>
        <taxon>Hexapoda</taxon>
        <taxon>Insecta</taxon>
        <taxon>Pterygota</taxon>
        <taxon>Neoptera</taxon>
        <taxon>Paraneoptera</taxon>
        <taxon>Hemiptera</taxon>
        <taxon>Sternorrhyncha</taxon>
        <taxon>Aphidomorpha</taxon>
        <taxon>Aphidoidea</taxon>
        <taxon>Aphididae</taxon>
        <taxon>Aphidini</taxon>
        <taxon>Aphis</taxon>
        <taxon>Aphis</taxon>
    </lineage>
</organism>
<evidence type="ECO:0000313" key="4">
    <source>
        <dbReference type="EMBL" id="KAF0719356.1"/>
    </source>
</evidence>
<keyword evidence="5" id="KW-1185">Reference proteome</keyword>
<dbReference type="Pfam" id="PF05699">
    <property type="entry name" value="Dimer_Tnp_hAT"/>
    <property type="match status" value="1"/>
</dbReference>
<dbReference type="PANTHER" id="PTHR32166:SF123">
    <property type="entry name" value="BED-TYPE DOMAIN-CONTAINING PROTEIN"/>
    <property type="match status" value="1"/>
</dbReference>
<evidence type="ECO:0000259" key="2">
    <source>
        <dbReference type="Pfam" id="PF05699"/>
    </source>
</evidence>
<sequence>MKGTREYNKMKKKFPSYKEVSVTKAIDDDLLSSSVENDTLCLFADYEVNKSEKTNNNNSSTLIEKELYVEHKLNKMKQSSAVYTSNIPFQIVDCPYLKSFFDALRPTFKLPSRKQLAGKLLDNACTETSNHISSCIKNAKCIAIVSDGWSNQRNEGIINYMLTTPQPLFYKCVACEENRHTSDYIAIELCTVIEKKGPEKVYGITTDNAANMKAAWTIVKDKYPHIQTYSCASHSMQLFAMDVEKQKKYATHLIQVKKIVVFQKPSSVTDKQKSSSIPLNQQNLFEQIVKWVLDEEVFWSKNQHFINLFSPVSNSITKMESDLHQGENLKSEEEDNAIDLIKLIWKLLNNVDMELNSEQENSIISDIINFKARSGPFQSRSSWAAINSIKNNSITAENWWKGNFKNKSVLADVAEVLLTLLSSTACAERNWSVWGNIHSKNRNILKTSTTGKLASVYHNLRLLKNMEIDTEDPVFISSEIEDNDSENIDIDVQIDKNQHSHAADPIAIEAKKIKENIKHQALTSNDEKPIQLFHTAISESIKQIVKRQRRINLNQNEPKTIQSIDPPQTLCTTLSADGTFKSCPNIFQQLYCIHASIKRGSEEIYVSLVYCFLVGKSQAIYSEMFNLINQYCNENNIDVTENTDLEIIKDFEIAAIASINEFYPFAVHSTCFFHFCQNIYRKIQNVGLSIKYSNDADFNLLARHIPAMTFLPIDMIQEAWSLLKPLFSNSNEEKSLITYFEETYVLGKIGMRTKGRPNNVPSRNPPLFSPDIWSVSNRVKLELPRTTNTAE</sequence>
<dbReference type="Pfam" id="PF04937">
    <property type="entry name" value="DUF659"/>
    <property type="match status" value="1"/>
</dbReference>
<dbReference type="InterPro" id="IPR012337">
    <property type="entry name" value="RNaseH-like_sf"/>
</dbReference>
<dbReference type="GO" id="GO:0046983">
    <property type="term" value="F:protein dimerization activity"/>
    <property type="evidence" value="ECO:0007669"/>
    <property type="project" value="InterPro"/>
</dbReference>
<feature type="domain" description="HAT C-terminal dimerisation" evidence="2">
    <location>
        <begin position="394"/>
        <end position="460"/>
    </location>
</feature>
<feature type="domain" description="DUF659" evidence="1">
    <location>
        <begin position="111"/>
        <end position="259"/>
    </location>
</feature>
<dbReference type="InterPro" id="IPR008906">
    <property type="entry name" value="HATC_C_dom"/>
</dbReference>
<dbReference type="EMBL" id="VUJU01009568">
    <property type="protein sequence ID" value="KAF0719356.1"/>
    <property type="molecule type" value="Genomic_DNA"/>
</dbReference>
<name>A0A6G0W1L5_APHCR</name>
<dbReference type="Proteomes" id="UP000478052">
    <property type="component" value="Unassembled WGS sequence"/>
</dbReference>
<reference evidence="4 5" key="1">
    <citation type="submission" date="2019-08" db="EMBL/GenBank/DDBJ databases">
        <title>Whole genome of Aphis craccivora.</title>
        <authorList>
            <person name="Voronova N.V."/>
            <person name="Shulinski R.S."/>
            <person name="Bandarenka Y.V."/>
            <person name="Zhorov D.G."/>
            <person name="Warner D."/>
        </authorList>
    </citation>
    <scope>NUCLEOTIDE SEQUENCE [LARGE SCALE GENOMIC DNA]</scope>
    <source>
        <strain evidence="4">180601</strain>
        <tissue evidence="4">Whole Body</tissue>
    </source>
</reference>
<dbReference type="AlphaFoldDB" id="A0A6G0W1L5"/>
<dbReference type="OrthoDB" id="4951847at2759"/>
<comment type="caution">
    <text evidence="4">The sequence shown here is derived from an EMBL/GenBank/DDBJ whole genome shotgun (WGS) entry which is preliminary data.</text>
</comment>
<feature type="domain" description="MULE transposase" evidence="3">
    <location>
        <begin position="574"/>
        <end position="678"/>
    </location>
</feature>
<feature type="non-terminal residue" evidence="4">
    <location>
        <position position="791"/>
    </location>
</feature>
<evidence type="ECO:0000313" key="5">
    <source>
        <dbReference type="Proteomes" id="UP000478052"/>
    </source>
</evidence>
<dbReference type="SUPFAM" id="SSF53098">
    <property type="entry name" value="Ribonuclease H-like"/>
    <property type="match status" value="1"/>
</dbReference>
<proteinExistence type="predicted"/>
<accession>A0A6G0W1L5</accession>
<dbReference type="InterPro" id="IPR018289">
    <property type="entry name" value="MULE_transposase_dom"/>
</dbReference>
<evidence type="ECO:0000259" key="1">
    <source>
        <dbReference type="Pfam" id="PF04937"/>
    </source>
</evidence>
<dbReference type="PANTHER" id="PTHR32166">
    <property type="entry name" value="OSJNBA0013A04.12 PROTEIN"/>
    <property type="match status" value="1"/>
</dbReference>
<protein>
    <submittedName>
        <fullName evidence="4">MULE domain-containing protein</fullName>
    </submittedName>
</protein>
<gene>
    <name evidence="4" type="ORF">FWK35_00029996</name>
</gene>